<feature type="active site" description="Tele-phosphohistidine intermediate" evidence="2">
    <location>
        <position position="8"/>
    </location>
</feature>
<dbReference type="Gene3D" id="3.40.50.1240">
    <property type="entry name" value="Phosphoglycerate mutase-like"/>
    <property type="match status" value="1"/>
</dbReference>
<dbReference type="SUPFAM" id="SSF53254">
    <property type="entry name" value="Phosphoglycerate mutase-like"/>
    <property type="match status" value="1"/>
</dbReference>
<proteinExistence type="predicted"/>
<name>A0A2S4KQQ4_9HYPO</name>
<accession>A0A2S4KQQ4</accession>
<dbReference type="InterPro" id="IPR029033">
    <property type="entry name" value="His_PPase_superfam"/>
</dbReference>
<dbReference type="STRING" id="94208.A0A2S4KQQ4"/>
<dbReference type="GO" id="GO:0043456">
    <property type="term" value="P:regulation of pentose-phosphate shunt"/>
    <property type="evidence" value="ECO:0007669"/>
    <property type="project" value="TreeGrafter"/>
</dbReference>
<evidence type="ECO:0000256" key="2">
    <source>
        <dbReference type="PIRSR" id="PIRSR613078-1"/>
    </source>
</evidence>
<dbReference type="AlphaFoldDB" id="A0A2S4KQQ4"/>
<feature type="binding site" evidence="3">
    <location>
        <position position="58"/>
    </location>
    <ligand>
        <name>substrate</name>
    </ligand>
</feature>
<dbReference type="GO" id="GO:0045820">
    <property type="term" value="P:negative regulation of glycolytic process"/>
    <property type="evidence" value="ECO:0007669"/>
    <property type="project" value="TreeGrafter"/>
</dbReference>
<sequence>MRVFFIRHGESVDNVAGRYAGSRDSPLTAHGSLQARRLASGLAQSVVVTHVFSSQLQRAAKTAAAVCDAQNGAHGAGLAVVAVPELREKDFGGAEGVGFRSGAAGERAALDDAKTAQSMRARASRFLDERLVPLLCADPATDNDAACAIVAHGIILGVLVKVLFERMPRGGVLLPPAPERNGLVMDASGPMLSWSNTGYLEIAVSRQPALAAVGPPKLPLQVHIKRVNCTSHLKNLHKTRGGIGSAAFDERQRTMDHFFSSASRGHKARDATS</sequence>
<evidence type="ECO:0000256" key="3">
    <source>
        <dbReference type="PIRSR" id="PIRSR613078-2"/>
    </source>
</evidence>
<dbReference type="Pfam" id="PF00300">
    <property type="entry name" value="His_Phos_1"/>
    <property type="match status" value="1"/>
</dbReference>
<gene>
    <name evidence="4" type="ORF">TPAR_07268</name>
</gene>
<organism evidence="4 5">
    <name type="scientific">Tolypocladium paradoxum</name>
    <dbReference type="NCBI Taxonomy" id="94208"/>
    <lineage>
        <taxon>Eukaryota</taxon>
        <taxon>Fungi</taxon>
        <taxon>Dikarya</taxon>
        <taxon>Ascomycota</taxon>
        <taxon>Pezizomycotina</taxon>
        <taxon>Sordariomycetes</taxon>
        <taxon>Hypocreomycetidae</taxon>
        <taxon>Hypocreales</taxon>
        <taxon>Ophiocordycipitaceae</taxon>
        <taxon>Tolypocladium</taxon>
    </lineage>
</organism>
<dbReference type="OrthoDB" id="354304at2759"/>
<evidence type="ECO:0000256" key="1">
    <source>
        <dbReference type="ARBA" id="ARBA00022801"/>
    </source>
</evidence>
<feature type="binding site" evidence="3">
    <location>
        <begin position="7"/>
        <end position="14"/>
    </location>
    <ligand>
        <name>substrate</name>
    </ligand>
</feature>
<dbReference type="PANTHER" id="PTHR46517:SF1">
    <property type="entry name" value="FRUCTOSE-2,6-BISPHOSPHATASE TIGAR"/>
    <property type="match status" value="1"/>
</dbReference>
<dbReference type="GO" id="GO:0004331">
    <property type="term" value="F:fructose-2,6-bisphosphate 2-phosphatase activity"/>
    <property type="evidence" value="ECO:0007669"/>
    <property type="project" value="TreeGrafter"/>
</dbReference>
<feature type="active site" description="Proton donor/acceptor" evidence="2">
    <location>
        <position position="88"/>
    </location>
</feature>
<dbReference type="SMART" id="SM00855">
    <property type="entry name" value="PGAM"/>
    <property type="match status" value="1"/>
</dbReference>
<dbReference type="EMBL" id="PKSG01000834">
    <property type="protein sequence ID" value="POR32506.1"/>
    <property type="molecule type" value="Genomic_DNA"/>
</dbReference>
<dbReference type="GO" id="GO:0005829">
    <property type="term" value="C:cytosol"/>
    <property type="evidence" value="ECO:0007669"/>
    <property type="project" value="TreeGrafter"/>
</dbReference>
<keyword evidence="1" id="KW-0378">Hydrolase</keyword>
<dbReference type="InterPro" id="IPR051695">
    <property type="entry name" value="Phosphoglycerate_Mutase"/>
</dbReference>
<protein>
    <submittedName>
        <fullName evidence="4">Phosphatase</fullName>
    </submittedName>
</protein>
<dbReference type="Proteomes" id="UP000237481">
    <property type="component" value="Unassembled WGS sequence"/>
</dbReference>
<evidence type="ECO:0000313" key="4">
    <source>
        <dbReference type="EMBL" id="POR32506.1"/>
    </source>
</evidence>
<comment type="caution">
    <text evidence="4">The sequence shown here is derived from an EMBL/GenBank/DDBJ whole genome shotgun (WGS) entry which is preliminary data.</text>
</comment>
<evidence type="ECO:0000313" key="5">
    <source>
        <dbReference type="Proteomes" id="UP000237481"/>
    </source>
</evidence>
<dbReference type="PANTHER" id="PTHR46517">
    <property type="entry name" value="FRUCTOSE-2,6-BISPHOSPHATASE TIGAR"/>
    <property type="match status" value="1"/>
</dbReference>
<dbReference type="CDD" id="cd07067">
    <property type="entry name" value="HP_PGM_like"/>
    <property type="match status" value="1"/>
</dbReference>
<reference evidence="4 5" key="1">
    <citation type="submission" date="2018-01" db="EMBL/GenBank/DDBJ databases">
        <title>Harnessing the power of phylogenomics to disentangle the directionality and signatures of interkingdom host jumping in the parasitic fungal genus Tolypocladium.</title>
        <authorList>
            <person name="Quandt C.A."/>
            <person name="Patterson W."/>
            <person name="Spatafora J.W."/>
        </authorList>
    </citation>
    <scope>NUCLEOTIDE SEQUENCE [LARGE SCALE GENOMIC DNA]</scope>
    <source>
        <strain evidence="4 5">NRBC 100945</strain>
    </source>
</reference>
<dbReference type="InterPro" id="IPR013078">
    <property type="entry name" value="His_Pase_superF_clade-1"/>
</dbReference>
<keyword evidence="5" id="KW-1185">Reference proteome</keyword>